<feature type="transmembrane region" description="Helical" evidence="1">
    <location>
        <begin position="53"/>
        <end position="74"/>
    </location>
</feature>
<feature type="transmembrane region" description="Helical" evidence="1">
    <location>
        <begin position="407"/>
        <end position="424"/>
    </location>
</feature>
<evidence type="ECO:0008006" key="4">
    <source>
        <dbReference type="Google" id="ProtNLM"/>
    </source>
</evidence>
<accession>A0ABN1N624</accession>
<keyword evidence="1" id="KW-0472">Membrane</keyword>
<feature type="transmembrane region" description="Helical" evidence="1">
    <location>
        <begin position="430"/>
        <end position="449"/>
    </location>
</feature>
<protein>
    <recommendedName>
        <fullName evidence="4">Dolichyl-phosphate-mannose-protein mannosyltransferase</fullName>
    </recommendedName>
</protein>
<evidence type="ECO:0000313" key="2">
    <source>
        <dbReference type="EMBL" id="GAA0881349.1"/>
    </source>
</evidence>
<comment type="caution">
    <text evidence="2">The sequence shown here is derived from an EMBL/GenBank/DDBJ whole genome shotgun (WGS) entry which is preliminary data.</text>
</comment>
<dbReference type="EMBL" id="BAAAFI010000049">
    <property type="protein sequence ID" value="GAA0881349.1"/>
    <property type="molecule type" value="Genomic_DNA"/>
</dbReference>
<dbReference type="Proteomes" id="UP001500469">
    <property type="component" value="Unassembled WGS sequence"/>
</dbReference>
<gene>
    <name evidence="2" type="ORF">GCM10009119_43190</name>
</gene>
<keyword evidence="1" id="KW-0812">Transmembrane</keyword>
<keyword evidence="1" id="KW-1133">Transmembrane helix</keyword>
<feature type="transmembrane region" description="Helical" evidence="1">
    <location>
        <begin position="173"/>
        <end position="193"/>
    </location>
</feature>
<feature type="transmembrane region" description="Helical" evidence="1">
    <location>
        <begin position="260"/>
        <end position="280"/>
    </location>
</feature>
<organism evidence="2 3">
    <name type="scientific">Algoriphagus jejuensis</name>
    <dbReference type="NCBI Taxonomy" id="419934"/>
    <lineage>
        <taxon>Bacteria</taxon>
        <taxon>Pseudomonadati</taxon>
        <taxon>Bacteroidota</taxon>
        <taxon>Cytophagia</taxon>
        <taxon>Cytophagales</taxon>
        <taxon>Cyclobacteriaceae</taxon>
        <taxon>Algoriphagus</taxon>
    </lineage>
</organism>
<keyword evidence="3" id="KW-1185">Reference proteome</keyword>
<reference evidence="2 3" key="1">
    <citation type="journal article" date="2019" name="Int. J. Syst. Evol. Microbiol.">
        <title>The Global Catalogue of Microorganisms (GCM) 10K type strain sequencing project: providing services to taxonomists for standard genome sequencing and annotation.</title>
        <authorList>
            <consortium name="The Broad Institute Genomics Platform"/>
            <consortium name="The Broad Institute Genome Sequencing Center for Infectious Disease"/>
            <person name="Wu L."/>
            <person name="Ma J."/>
        </authorList>
    </citation>
    <scope>NUCLEOTIDE SEQUENCE [LARGE SCALE GENOMIC DNA]</scope>
    <source>
        <strain evidence="2 3">JCM 16112</strain>
    </source>
</reference>
<evidence type="ECO:0000313" key="3">
    <source>
        <dbReference type="Proteomes" id="UP001500469"/>
    </source>
</evidence>
<feature type="transmembrane region" description="Helical" evidence="1">
    <location>
        <begin position="349"/>
        <end position="371"/>
    </location>
</feature>
<sequence>MLLRLVNLFLIAIIALFSASSGVLFFLTTTYFVGIITAIFLSDRDQADKTNLLFLFDLAFLVYNLFVFVAYYSFIEADNSFFKYSDQYVFYEIAEQLGRNSSLKQIYHDCFVYRLHIEQEGAYFLFGTIAYLSNNFFDGNSILIQSISVSFFAILINLFVYKIISHHTTKFIALRYAVLYLVFSHILAYSPWLLRDVHIALLFAIAIYILHLEFSYISLVLLLCLNLFTFEFRFEHGLVFTFFPLFYIVNNSIQSKYKEIYVSILILFLLVVGINYYSLIISNFSKVSNSLDNYTEFTEESVSSSDGLGAIIYRLPSGVSHIARVVFSQISPFPPWVEIQKSTTLSQSIIGLVTGISSLFWSFVFFINVKYFRYSRYMSSHTKYLLIFAVVFLFLNSSNISERRIMAIYPLLYVFFIFVTSRLSKDHISTNIFQFFRLYSSLLLVYFLFKFL</sequence>
<feature type="transmembrane region" description="Helical" evidence="1">
    <location>
        <begin position="142"/>
        <end position="161"/>
    </location>
</feature>
<name>A0ABN1N624_9BACT</name>
<feature type="transmembrane region" description="Helical" evidence="1">
    <location>
        <begin position="199"/>
        <end position="225"/>
    </location>
</feature>
<proteinExistence type="predicted"/>
<feature type="transmembrane region" description="Helical" evidence="1">
    <location>
        <begin position="12"/>
        <end position="41"/>
    </location>
</feature>
<feature type="transmembrane region" description="Helical" evidence="1">
    <location>
        <begin position="377"/>
        <end position="395"/>
    </location>
</feature>
<evidence type="ECO:0000256" key="1">
    <source>
        <dbReference type="SAM" id="Phobius"/>
    </source>
</evidence>
<dbReference type="RefSeq" id="WP_343855204.1">
    <property type="nucleotide sequence ID" value="NZ_BAAAFI010000049.1"/>
</dbReference>